<keyword evidence="5" id="KW-0255">Endonuclease</keyword>
<dbReference type="GO" id="GO:0003964">
    <property type="term" value="F:RNA-directed DNA polymerase activity"/>
    <property type="evidence" value="ECO:0007669"/>
    <property type="project" value="UniProtKB-KW"/>
</dbReference>
<feature type="region of interest" description="Disordered" evidence="16">
    <location>
        <begin position="354"/>
        <end position="451"/>
    </location>
</feature>
<evidence type="ECO:0000256" key="7">
    <source>
        <dbReference type="ARBA" id="ARBA00022842"/>
    </source>
</evidence>
<dbReference type="InterPro" id="IPR013103">
    <property type="entry name" value="RVT_2"/>
</dbReference>
<dbReference type="InterPro" id="IPR025724">
    <property type="entry name" value="GAG-pre-integrase_dom"/>
</dbReference>
<dbReference type="AlphaFoldDB" id="A0A9Q5HQE4"/>
<keyword evidence="19" id="KW-1185">Reference proteome</keyword>
<gene>
    <name evidence="18" type="ORF">A7U60_g9108</name>
</gene>
<keyword evidence="8" id="KW-0694">RNA-binding</keyword>
<dbReference type="SUPFAM" id="SSF56672">
    <property type="entry name" value="DNA/RNA polymerases"/>
    <property type="match status" value="1"/>
</dbReference>
<dbReference type="PANTHER" id="PTHR42648">
    <property type="entry name" value="TRANSPOSASE, PUTATIVE-RELATED"/>
    <property type="match status" value="1"/>
</dbReference>
<keyword evidence="1" id="KW-0815">Transposition</keyword>
<keyword evidence="11" id="KW-0808">Transferase</keyword>
<evidence type="ECO:0000256" key="6">
    <source>
        <dbReference type="ARBA" id="ARBA00022801"/>
    </source>
</evidence>
<keyword evidence="10" id="KW-0695">RNA-directed DNA polymerase</keyword>
<evidence type="ECO:0000256" key="12">
    <source>
        <dbReference type="ARBA" id="ARBA00023172"/>
    </source>
</evidence>
<evidence type="ECO:0000313" key="19">
    <source>
        <dbReference type="Proteomes" id="UP000757232"/>
    </source>
</evidence>
<dbReference type="OrthoDB" id="3227225at2759"/>
<reference evidence="18" key="1">
    <citation type="submission" date="2016-06" db="EMBL/GenBank/DDBJ databases">
        <title>Draft Genome sequence of the fungus Inonotus baumii.</title>
        <authorList>
            <person name="Zhu H."/>
            <person name="Lin W."/>
        </authorList>
    </citation>
    <scope>NUCLEOTIDE SEQUENCE</scope>
    <source>
        <strain evidence="18">821</strain>
    </source>
</reference>
<keyword evidence="7" id="KW-0460">Magnesium</keyword>
<dbReference type="InterPro" id="IPR001584">
    <property type="entry name" value="Integrase_cat-core"/>
</dbReference>
<keyword evidence="12" id="KW-0233">DNA recombination</keyword>
<dbReference type="InterPro" id="IPR039537">
    <property type="entry name" value="Retrotran_Ty1/copia-like"/>
</dbReference>
<keyword evidence="4" id="KW-0479">Metal-binding</keyword>
<evidence type="ECO:0000256" key="1">
    <source>
        <dbReference type="ARBA" id="ARBA00022578"/>
    </source>
</evidence>
<dbReference type="CDD" id="cd09272">
    <property type="entry name" value="RNase_HI_RT_Ty1"/>
    <property type="match status" value="1"/>
</dbReference>
<dbReference type="InterPro" id="IPR057670">
    <property type="entry name" value="SH3_retrovirus"/>
</dbReference>
<evidence type="ECO:0000256" key="9">
    <source>
        <dbReference type="ARBA" id="ARBA00022908"/>
    </source>
</evidence>
<dbReference type="GO" id="GO:0032196">
    <property type="term" value="P:transposition"/>
    <property type="evidence" value="ECO:0007669"/>
    <property type="project" value="UniProtKB-KW"/>
</dbReference>
<protein>
    <recommendedName>
        <fullName evidence="17">Integrase catalytic domain-containing protein</fullName>
    </recommendedName>
</protein>
<sequence>MLFHRHGTVLFTANITSYNAATLNGHIVPTIAYAAFTSTCPLDTTLWHRCFAHLNHGDVNRLITEELVKRMVVKSKSTPDPICEPCIASKQHRSNVSKLASHRASGLLQLVHSDVHGPLPVQSRHGFKYWITFIDDYSRYWAVLPLKKKSDAFAAFKQFKAYAENQLGVKIKATRDDKGGEYVSKEWDQFCITAGIHRQHTIRDEPHQNGVAERANRTLAEGITTMLNEAHLPSSFWWDAVAAFVHVHNRSPTSAVSASTPYELWFQSKPDVSHLRVFGCTSYVLVKKDQHKQLQSHTQKCVFLGYPSNYKGWLFWNPLTRKEVISDSAQFDERVFPGTSRNPVDLRVNMPTQTEDLPEQGGVEDAIDVLPAPPPPPAPMHPADPPMPTPTPTPSPPPNPSPSPPSHSPPHHPPSPATHPPKREHTTSPLLSEQASKKQRPASPWWPDPMWRPIRRHTTGWWDVDYVGQHLPRCVPGSPTPPQCFNFNSAEPTVSDTAPDTASDTDSAAQPDVVEQPEQDVEMDSDSPDELDIMSEEELQAEALIFTGLMDFGANAGLEDIYLSYEDALEYAFQSSNCAEHVFSAQDVQHISPEPYQWKDIKGRPDADLWEKAAMEEFISLIENGTFEPVRLPPGRKPIGCRWVFKLKRKADGSVDRYKARLVAKGFSQQPGLEFSQMFAPTAKWAALRAILAIAAFEDLELYSVDISTAFLNGEMEHDVYMNQPEGFEDYFGPGFVLKLIKSIYGLKQAGHQWHKKLDSVMKSMGFKLVRCDYSIWVYSRDEVHIIIPVYVDDMTITVKSKQQYESVRDELAKHFKLYELGPTSFLLGVHIQRDRSKHSISLSQRQYIIDVLERFSMSNYGTVTTSLPEHKLSKDIAPKTAAETEYMKQVPYKQLAGALMYLAIATRPDIAYAVGVLGHFSSNPGPAYWKAAKHLCHYLQGTKDFRLTYAPDPKSSELFTTFCDADHGGNEDNRRSTSGMVVKMGTGAISWASKLQPFVTLSTTEAEYIAAVSAGQEIMWLRNLFIEFGYKFDAPSSLYIDNQSALSVTNNPEHHERMKHLDLRFY</sequence>
<dbReference type="GO" id="GO:0015074">
    <property type="term" value="P:DNA integration"/>
    <property type="evidence" value="ECO:0007669"/>
    <property type="project" value="UniProtKB-KW"/>
</dbReference>
<feature type="compositionally biased region" description="Low complexity" evidence="16">
    <location>
        <begin position="493"/>
        <end position="509"/>
    </location>
</feature>
<comment type="catalytic activity">
    <reaction evidence="14">
        <text>DNA(n) + a 2'-deoxyribonucleoside 5'-triphosphate = DNA(n+1) + diphosphate</text>
        <dbReference type="Rhea" id="RHEA:22508"/>
        <dbReference type="Rhea" id="RHEA-COMP:17339"/>
        <dbReference type="Rhea" id="RHEA-COMP:17340"/>
        <dbReference type="ChEBI" id="CHEBI:33019"/>
        <dbReference type="ChEBI" id="CHEBI:61560"/>
        <dbReference type="ChEBI" id="CHEBI:173112"/>
        <dbReference type="EC" id="2.7.7.49"/>
    </reaction>
</comment>
<keyword evidence="2" id="KW-0548">Nucleotidyltransferase</keyword>
<comment type="caution">
    <text evidence="18">The sequence shown here is derived from an EMBL/GenBank/DDBJ whole genome shotgun (WGS) entry which is preliminary data.</text>
</comment>
<evidence type="ECO:0000256" key="15">
    <source>
        <dbReference type="ARBA" id="ARBA00049244"/>
    </source>
</evidence>
<dbReference type="Pfam" id="PF13976">
    <property type="entry name" value="gag_pre-integrs"/>
    <property type="match status" value="1"/>
</dbReference>
<dbReference type="Gene3D" id="3.30.420.10">
    <property type="entry name" value="Ribonuclease H-like superfamily/Ribonuclease H"/>
    <property type="match status" value="1"/>
</dbReference>
<evidence type="ECO:0000256" key="5">
    <source>
        <dbReference type="ARBA" id="ARBA00022759"/>
    </source>
</evidence>
<keyword evidence="9" id="KW-0229">DNA integration</keyword>
<dbReference type="GO" id="GO:0003887">
    <property type="term" value="F:DNA-directed DNA polymerase activity"/>
    <property type="evidence" value="ECO:0007669"/>
    <property type="project" value="UniProtKB-KW"/>
</dbReference>
<dbReference type="Proteomes" id="UP000757232">
    <property type="component" value="Unassembled WGS sequence"/>
</dbReference>
<dbReference type="PANTHER" id="PTHR42648:SF11">
    <property type="entry name" value="TRANSPOSON TY4-P GAG-POL POLYPROTEIN"/>
    <property type="match status" value="1"/>
</dbReference>
<dbReference type="PROSITE" id="PS50994">
    <property type="entry name" value="INTEGRASE"/>
    <property type="match status" value="1"/>
</dbReference>
<evidence type="ECO:0000256" key="16">
    <source>
        <dbReference type="SAM" id="MobiDB-lite"/>
    </source>
</evidence>
<dbReference type="InterPro" id="IPR043502">
    <property type="entry name" value="DNA/RNA_pol_sf"/>
</dbReference>
<dbReference type="EMBL" id="LNZH02000217">
    <property type="protein sequence ID" value="OCB83902.1"/>
    <property type="molecule type" value="Genomic_DNA"/>
</dbReference>
<feature type="compositionally biased region" description="Pro residues" evidence="16">
    <location>
        <begin position="371"/>
        <end position="419"/>
    </location>
</feature>
<keyword evidence="13" id="KW-0511">Multifunctional enzyme</keyword>
<dbReference type="SUPFAM" id="SSF53098">
    <property type="entry name" value="Ribonuclease H-like"/>
    <property type="match status" value="1"/>
</dbReference>
<comment type="catalytic activity">
    <reaction evidence="15">
        <text>DNA(n) + a 2'-deoxyribonucleoside 5'-triphosphate = DNA(n+1) + diphosphate</text>
        <dbReference type="Rhea" id="RHEA:22508"/>
        <dbReference type="Rhea" id="RHEA-COMP:17339"/>
        <dbReference type="Rhea" id="RHEA-COMP:17340"/>
        <dbReference type="ChEBI" id="CHEBI:33019"/>
        <dbReference type="ChEBI" id="CHEBI:61560"/>
        <dbReference type="ChEBI" id="CHEBI:173112"/>
        <dbReference type="EC" id="2.7.7.7"/>
    </reaction>
</comment>
<keyword evidence="11" id="KW-0239">DNA-directed DNA polymerase</keyword>
<dbReference type="Pfam" id="PF00665">
    <property type="entry name" value="rve"/>
    <property type="match status" value="1"/>
</dbReference>
<organism evidence="18 19">
    <name type="scientific">Sanghuangporus baumii</name>
    <name type="common">Phellinus baumii</name>
    <dbReference type="NCBI Taxonomy" id="108892"/>
    <lineage>
        <taxon>Eukaryota</taxon>
        <taxon>Fungi</taxon>
        <taxon>Dikarya</taxon>
        <taxon>Basidiomycota</taxon>
        <taxon>Agaricomycotina</taxon>
        <taxon>Agaricomycetes</taxon>
        <taxon>Hymenochaetales</taxon>
        <taxon>Hymenochaetaceae</taxon>
        <taxon>Sanghuangporus</taxon>
    </lineage>
</organism>
<evidence type="ECO:0000256" key="11">
    <source>
        <dbReference type="ARBA" id="ARBA00022932"/>
    </source>
</evidence>
<dbReference type="GO" id="GO:0003723">
    <property type="term" value="F:RNA binding"/>
    <property type="evidence" value="ECO:0007669"/>
    <property type="project" value="UniProtKB-KW"/>
</dbReference>
<evidence type="ECO:0000256" key="14">
    <source>
        <dbReference type="ARBA" id="ARBA00048173"/>
    </source>
</evidence>
<keyword evidence="3" id="KW-0540">Nuclease</keyword>
<evidence type="ECO:0000256" key="4">
    <source>
        <dbReference type="ARBA" id="ARBA00022723"/>
    </source>
</evidence>
<accession>A0A9Q5HQE4</accession>
<evidence type="ECO:0000259" key="17">
    <source>
        <dbReference type="PROSITE" id="PS50994"/>
    </source>
</evidence>
<evidence type="ECO:0000256" key="3">
    <source>
        <dbReference type="ARBA" id="ARBA00022722"/>
    </source>
</evidence>
<dbReference type="GO" id="GO:0006310">
    <property type="term" value="P:DNA recombination"/>
    <property type="evidence" value="ECO:0007669"/>
    <property type="project" value="UniProtKB-KW"/>
</dbReference>
<evidence type="ECO:0000256" key="2">
    <source>
        <dbReference type="ARBA" id="ARBA00022695"/>
    </source>
</evidence>
<evidence type="ECO:0000256" key="13">
    <source>
        <dbReference type="ARBA" id="ARBA00023268"/>
    </source>
</evidence>
<keyword evidence="6" id="KW-0378">Hydrolase</keyword>
<name>A0A9Q5HQE4_SANBA</name>
<dbReference type="InterPro" id="IPR012337">
    <property type="entry name" value="RNaseH-like_sf"/>
</dbReference>
<feature type="compositionally biased region" description="Acidic residues" evidence="16">
    <location>
        <begin position="515"/>
        <end position="528"/>
    </location>
</feature>
<dbReference type="InterPro" id="IPR036397">
    <property type="entry name" value="RNaseH_sf"/>
</dbReference>
<dbReference type="GO" id="GO:0004519">
    <property type="term" value="F:endonuclease activity"/>
    <property type="evidence" value="ECO:0007669"/>
    <property type="project" value="UniProtKB-KW"/>
</dbReference>
<feature type="region of interest" description="Disordered" evidence="16">
    <location>
        <begin position="487"/>
        <end position="528"/>
    </location>
</feature>
<evidence type="ECO:0000256" key="10">
    <source>
        <dbReference type="ARBA" id="ARBA00022918"/>
    </source>
</evidence>
<dbReference type="Pfam" id="PF07727">
    <property type="entry name" value="RVT_2"/>
    <property type="match status" value="1"/>
</dbReference>
<feature type="domain" description="Integrase catalytic" evidence="17">
    <location>
        <begin position="100"/>
        <end position="269"/>
    </location>
</feature>
<evidence type="ECO:0000256" key="8">
    <source>
        <dbReference type="ARBA" id="ARBA00022884"/>
    </source>
</evidence>
<dbReference type="GO" id="GO:0016787">
    <property type="term" value="F:hydrolase activity"/>
    <property type="evidence" value="ECO:0007669"/>
    <property type="project" value="UniProtKB-KW"/>
</dbReference>
<evidence type="ECO:0000313" key="18">
    <source>
        <dbReference type="EMBL" id="OCB83902.1"/>
    </source>
</evidence>
<dbReference type="GO" id="GO:0046872">
    <property type="term" value="F:metal ion binding"/>
    <property type="evidence" value="ECO:0007669"/>
    <property type="project" value="UniProtKB-KW"/>
</dbReference>
<dbReference type="GO" id="GO:0005634">
    <property type="term" value="C:nucleus"/>
    <property type="evidence" value="ECO:0007669"/>
    <property type="project" value="UniProtKB-ARBA"/>
</dbReference>
<proteinExistence type="predicted"/>
<dbReference type="Pfam" id="PF25597">
    <property type="entry name" value="SH3_retrovirus"/>
    <property type="match status" value="1"/>
</dbReference>